<dbReference type="Proteomes" id="UP001610335">
    <property type="component" value="Unassembled WGS sequence"/>
</dbReference>
<dbReference type="PANTHER" id="PTHR28243">
    <property type="entry name" value="AGL049CP"/>
    <property type="match status" value="1"/>
</dbReference>
<gene>
    <name evidence="3" type="ORF">BDW59DRAFT_158312</name>
</gene>
<evidence type="ECO:0000313" key="4">
    <source>
        <dbReference type="Proteomes" id="UP001610335"/>
    </source>
</evidence>
<dbReference type="InterPro" id="IPR024624">
    <property type="entry name" value="Pyridox_Oxase_Alr4036_FMN-bd"/>
</dbReference>
<dbReference type="Pfam" id="PF12766">
    <property type="entry name" value="Pyridox_oxase_2"/>
    <property type="match status" value="1"/>
</dbReference>
<feature type="domain" description="Pyridoxamine 5'-phosphate oxidase Alr4036 family FMN-binding" evidence="2">
    <location>
        <begin position="11"/>
        <end position="130"/>
    </location>
</feature>
<feature type="compositionally biased region" description="Low complexity" evidence="1">
    <location>
        <begin position="14"/>
        <end position="27"/>
    </location>
</feature>
<sequence length="268" mass="30090">MTPQPRPPRPAPWRTPLLSNLSKSNSTSFSLGTVAYNAANKPIPRSRTVEFRGFWPKPASSLHPSAIESLKTQNVGLNPDLYESDFLSITTDARMGKVPQLADSDDVVEGVFWFPEVEAQWRVRGRAYVVGAPGGVLDGDEVEARGRVEKGMRVKGEGEGGFGVVQGWEWERQITTYFASHTPVMRGSYKNPRPGRPRSEAPENSELKLNQKVEDLNDPVARENFRVLVICPREVERLDFSNPEDVRRTNWTLVDEDGGGWKETELWP</sequence>
<dbReference type="PANTHER" id="PTHR28243:SF1">
    <property type="entry name" value="PYRIDOXAMINE 5'-PHOSPHATE OXIDASE ALR4036 FAMILY FMN-BINDING DOMAIN-CONTAINING PROTEIN"/>
    <property type="match status" value="1"/>
</dbReference>
<dbReference type="InterPro" id="IPR012349">
    <property type="entry name" value="Split_barrel_FMN-bd"/>
</dbReference>
<organism evidence="3 4">
    <name type="scientific">Aspergillus cavernicola</name>
    <dbReference type="NCBI Taxonomy" id="176166"/>
    <lineage>
        <taxon>Eukaryota</taxon>
        <taxon>Fungi</taxon>
        <taxon>Dikarya</taxon>
        <taxon>Ascomycota</taxon>
        <taxon>Pezizomycotina</taxon>
        <taxon>Eurotiomycetes</taxon>
        <taxon>Eurotiomycetidae</taxon>
        <taxon>Eurotiales</taxon>
        <taxon>Aspergillaceae</taxon>
        <taxon>Aspergillus</taxon>
        <taxon>Aspergillus subgen. Nidulantes</taxon>
    </lineage>
</organism>
<comment type="caution">
    <text evidence="3">The sequence shown here is derived from an EMBL/GenBank/DDBJ whole genome shotgun (WGS) entry which is preliminary data.</text>
</comment>
<feature type="region of interest" description="Disordered" evidence="1">
    <location>
        <begin position="1"/>
        <end position="27"/>
    </location>
</feature>
<dbReference type="SUPFAM" id="SSF50475">
    <property type="entry name" value="FMN-binding split barrel"/>
    <property type="match status" value="1"/>
</dbReference>
<proteinExistence type="predicted"/>
<dbReference type="EMBL" id="JBFXLS010000011">
    <property type="protein sequence ID" value="KAL2830878.1"/>
    <property type="molecule type" value="Genomic_DNA"/>
</dbReference>
<feature type="region of interest" description="Disordered" evidence="1">
    <location>
        <begin position="185"/>
        <end position="208"/>
    </location>
</feature>
<feature type="compositionally biased region" description="Pro residues" evidence="1">
    <location>
        <begin position="1"/>
        <end position="13"/>
    </location>
</feature>
<keyword evidence="4" id="KW-1185">Reference proteome</keyword>
<accession>A0ABR4IVM3</accession>
<feature type="compositionally biased region" description="Basic and acidic residues" evidence="1">
    <location>
        <begin position="197"/>
        <end position="208"/>
    </location>
</feature>
<reference evidence="3 4" key="1">
    <citation type="submission" date="2024-07" db="EMBL/GenBank/DDBJ databases">
        <title>Section-level genome sequencing and comparative genomics of Aspergillus sections Usti and Cavernicolus.</title>
        <authorList>
            <consortium name="Lawrence Berkeley National Laboratory"/>
            <person name="Nybo J.L."/>
            <person name="Vesth T.C."/>
            <person name="Theobald S."/>
            <person name="Frisvad J.C."/>
            <person name="Larsen T.O."/>
            <person name="Kjaerboelling I."/>
            <person name="Rothschild-Mancinelli K."/>
            <person name="Lyhne E.K."/>
            <person name="Kogle M.E."/>
            <person name="Barry K."/>
            <person name="Clum A."/>
            <person name="Na H."/>
            <person name="Ledsgaard L."/>
            <person name="Lin J."/>
            <person name="Lipzen A."/>
            <person name="Kuo A."/>
            <person name="Riley R."/>
            <person name="Mondo S."/>
            <person name="LaButti K."/>
            <person name="Haridas S."/>
            <person name="Pangalinan J."/>
            <person name="Salamov A.A."/>
            <person name="Simmons B.A."/>
            <person name="Magnuson J.K."/>
            <person name="Chen J."/>
            <person name="Drula E."/>
            <person name="Henrissat B."/>
            <person name="Wiebenga A."/>
            <person name="Lubbers R.J."/>
            <person name="Gomes A.C."/>
            <person name="Makela M.R."/>
            <person name="Stajich J."/>
            <person name="Grigoriev I.V."/>
            <person name="Mortensen U.H."/>
            <person name="De vries R.P."/>
            <person name="Baker S.E."/>
            <person name="Andersen M.R."/>
        </authorList>
    </citation>
    <scope>NUCLEOTIDE SEQUENCE [LARGE SCALE GENOMIC DNA]</scope>
    <source>
        <strain evidence="3 4">CBS 600.67</strain>
    </source>
</reference>
<dbReference type="Gene3D" id="2.30.110.10">
    <property type="entry name" value="Electron Transport, Fmn-binding Protein, Chain A"/>
    <property type="match status" value="1"/>
</dbReference>
<protein>
    <submittedName>
        <fullName evidence="3">Pyridoxamine 5'-phosphate oxidase-domain-containing protein</fullName>
    </submittedName>
</protein>
<evidence type="ECO:0000259" key="2">
    <source>
        <dbReference type="Pfam" id="PF12766"/>
    </source>
</evidence>
<evidence type="ECO:0000256" key="1">
    <source>
        <dbReference type="SAM" id="MobiDB-lite"/>
    </source>
</evidence>
<evidence type="ECO:0000313" key="3">
    <source>
        <dbReference type="EMBL" id="KAL2830878.1"/>
    </source>
</evidence>
<name>A0ABR4IVM3_9EURO</name>